<dbReference type="AlphaFoldDB" id="A0AAD2CZF7"/>
<comment type="caution">
    <text evidence="1">The sequence shown here is derived from an EMBL/GenBank/DDBJ whole genome shotgun (WGS) entry which is preliminary data.</text>
</comment>
<proteinExistence type="predicted"/>
<dbReference type="Proteomes" id="UP001295423">
    <property type="component" value="Unassembled WGS sequence"/>
</dbReference>
<reference evidence="1" key="1">
    <citation type="submission" date="2023-08" db="EMBL/GenBank/DDBJ databases">
        <authorList>
            <person name="Audoor S."/>
            <person name="Bilcke G."/>
        </authorList>
    </citation>
    <scope>NUCLEOTIDE SEQUENCE</scope>
</reference>
<accession>A0AAD2CZF7</accession>
<name>A0AAD2CZF7_9STRA</name>
<evidence type="ECO:0000313" key="2">
    <source>
        <dbReference type="Proteomes" id="UP001295423"/>
    </source>
</evidence>
<keyword evidence="2" id="KW-1185">Reference proteome</keyword>
<sequence length="103" mass="11462">VLDQGQISIQAWSQQNVLLVDVIQYASASILPAVSMLQASFGVNTILTMMTLSPSVSFWSLDYRGQDSLDNRYVESYWEVTNTMISKVKDVVLRDELQNGGVS</sequence>
<dbReference type="EMBL" id="CAKOGP040001147">
    <property type="protein sequence ID" value="CAJ1943835.1"/>
    <property type="molecule type" value="Genomic_DNA"/>
</dbReference>
<feature type="non-terminal residue" evidence="1">
    <location>
        <position position="1"/>
    </location>
</feature>
<organism evidence="1 2">
    <name type="scientific">Cylindrotheca closterium</name>
    <dbReference type="NCBI Taxonomy" id="2856"/>
    <lineage>
        <taxon>Eukaryota</taxon>
        <taxon>Sar</taxon>
        <taxon>Stramenopiles</taxon>
        <taxon>Ochrophyta</taxon>
        <taxon>Bacillariophyta</taxon>
        <taxon>Bacillariophyceae</taxon>
        <taxon>Bacillariophycidae</taxon>
        <taxon>Bacillariales</taxon>
        <taxon>Bacillariaceae</taxon>
        <taxon>Cylindrotheca</taxon>
    </lineage>
</organism>
<protein>
    <submittedName>
        <fullName evidence="1">Uncharacterized protein</fullName>
    </submittedName>
</protein>
<gene>
    <name evidence="1" type="ORF">CYCCA115_LOCUS8621</name>
</gene>
<evidence type="ECO:0000313" key="1">
    <source>
        <dbReference type="EMBL" id="CAJ1943835.1"/>
    </source>
</evidence>